<comment type="caution">
    <text evidence="1">The sequence shown here is derived from an EMBL/GenBank/DDBJ whole genome shotgun (WGS) entry which is preliminary data.</text>
</comment>
<keyword evidence="2" id="KW-1185">Reference proteome</keyword>
<sequence length="134" mass="15275">MFRLVSSDSILSNSASLQKISDYINTSLQQAGYGFSSDGRTLGITPVIEHLLRKVGFVEVHLVPYMLNFSAGSPNWHMLYRNLEIMSQHFAPMLQYQGLTTEESEALYRQAHIDIRSEDFCAVEYLYAVYGKKK</sequence>
<dbReference type="EMBL" id="BIFS01000001">
    <property type="protein sequence ID" value="GCE17899.1"/>
    <property type="molecule type" value="Genomic_DNA"/>
</dbReference>
<evidence type="ECO:0000313" key="1">
    <source>
        <dbReference type="EMBL" id="GCE17899.1"/>
    </source>
</evidence>
<protein>
    <recommendedName>
        <fullName evidence="3">Methyltransferase type 11 domain-containing protein</fullName>
    </recommendedName>
</protein>
<dbReference type="AlphaFoldDB" id="A0A402AFL9"/>
<reference evidence="2" key="1">
    <citation type="submission" date="2018-12" db="EMBL/GenBank/DDBJ databases">
        <title>Tengunoibacter tsumagoiensis gen. nov., sp. nov., Dictyobacter kobayashii sp. nov., D. alpinus sp. nov., and D. joshuensis sp. nov. and description of Dictyobacteraceae fam. nov. within the order Ktedonobacterales isolated from Tengu-no-mugimeshi.</title>
        <authorList>
            <person name="Wang C.M."/>
            <person name="Zheng Y."/>
            <person name="Sakai Y."/>
            <person name="Toyoda A."/>
            <person name="Minakuchi Y."/>
            <person name="Abe K."/>
            <person name="Yokota A."/>
            <person name="Yabe S."/>
        </authorList>
    </citation>
    <scope>NUCLEOTIDE SEQUENCE [LARGE SCALE GENOMIC DNA]</scope>
    <source>
        <strain evidence="2">Uno11</strain>
    </source>
</reference>
<accession>A0A402AFL9</accession>
<dbReference type="Proteomes" id="UP000287188">
    <property type="component" value="Unassembled WGS sequence"/>
</dbReference>
<proteinExistence type="predicted"/>
<gene>
    <name evidence="1" type="ORF">KDK_16990</name>
</gene>
<name>A0A402AFL9_9CHLR</name>
<organism evidence="1 2">
    <name type="scientific">Dictyobacter kobayashii</name>
    <dbReference type="NCBI Taxonomy" id="2014872"/>
    <lineage>
        <taxon>Bacteria</taxon>
        <taxon>Bacillati</taxon>
        <taxon>Chloroflexota</taxon>
        <taxon>Ktedonobacteria</taxon>
        <taxon>Ktedonobacterales</taxon>
        <taxon>Dictyobacteraceae</taxon>
        <taxon>Dictyobacter</taxon>
    </lineage>
</organism>
<evidence type="ECO:0008006" key="3">
    <source>
        <dbReference type="Google" id="ProtNLM"/>
    </source>
</evidence>
<evidence type="ECO:0000313" key="2">
    <source>
        <dbReference type="Proteomes" id="UP000287188"/>
    </source>
</evidence>